<sequence length="1194" mass="136519">MAELLVGGWIGSAVVQKLVEFGFSYLQKNFFWQTGMKAELRRLQDLLPRIQALVAASTLEEARGLNPDLKKWLWQLRDAVDQADDFLDELEYQGLARKVQKASQRKVRATDTLFIKYCPNLDFSKRTFKEDSTLEKLRRVVLRLDEVFTGAACFLQLVERTKHERQRQDVELYQIRETSSLPKTDMFGREREKAFVVQWLQRPEDDEGCTASGIMYSNISVLSVVGHGGMGKTTLVQHVYKDEAANEFDLKLWVCVSNSFDVKRLMTDMLESLTGQRPNLASLNALQVSLKEALMSKKFLLVLDDVWEEEEKQDKSKWENVLAPLANGKEGSKILVTTRMKSVAMVIRKVIRKNIATLKLEGLQEEDCLLLFNSYAFADVKSLESHYELKSIGRMLVKKLSGSPLAAKVIGGLLNSNLDVKHWKNVLNSEIGNATHDQNDIMPILRLSYTYLPPHLQTCFAFCSIFPRDHEFYKDDLVRMWMSLGFIQQPHSLEDTLEDVGGKYFDALVMKSIFEKVEDGHRNLTYYLMHDLLHELAQSVSAQVCIRVVCDDKFPIGLPESIRHLSVVTSKISVLQEMGSFKNLRSLFVSFYGENTFLENSYHVDDQNFNLVLSQIIKASKSIRLLCICAPPLKALPKEIGSLVHLRFLKLVQTTITRLPRSICNLYHLEIVAYEEMHQVSHNFLPKGINNLPKIRHLILPWDEIDGIPGIGRLAFLQGIDGFRIKDEAGRRIEELRLLNELRLLRIKLIENVKDAGEAEQVKLNEKHHLVDLSIEWGDGKKCCEDGDEYWDDENLRDHSRGELDEQVIDRLQPHTNLKKLTIHGYMGTRSATWMTPSLISNLESIRLHKCLGWESLPPFGELPHLKILDLSDIPQVKRLDCEFHGKRVYGCFPSLEVLLIRKMEALEEWSVSAAAIEVHQCFPYLRKLHIQQCPKLQELPTLSPSLQRLKIVDVGLTTFPRHKESSNSLSVSSSLVEIEIIGCKHITSLPSEQVLEMFTVLENFEISYCENISSLGGLQVMHSLKRVAIWDCPKLIQNASLVSSIEGEDGKTIRSIPLLLEQLETNDPLLLLEAPFCRLQSLKVLKIMFNEKLISFPIEIENWLLQNGSSLRELHIWDVISLQILPSCLHKLSSLVVLDVSHTPELQRLPDLPSSLQKLMITYCHSELKKRYQKDIGSDWPTIAHIPHVGIYI</sequence>
<keyword evidence="3" id="KW-0677">Repeat</keyword>
<evidence type="ECO:0000256" key="3">
    <source>
        <dbReference type="ARBA" id="ARBA00022737"/>
    </source>
</evidence>
<keyword evidence="4" id="KW-0547">Nucleotide-binding</keyword>
<dbReference type="FunFam" id="3.40.50.300:FF:001091">
    <property type="entry name" value="Probable disease resistance protein At1g61300"/>
    <property type="match status" value="1"/>
</dbReference>
<dbReference type="EMBL" id="JADCNM010000003">
    <property type="protein sequence ID" value="KAG0490389.1"/>
    <property type="molecule type" value="Genomic_DNA"/>
</dbReference>
<dbReference type="FunFam" id="1.10.10.10:FF:000322">
    <property type="entry name" value="Probable disease resistance protein At1g63360"/>
    <property type="match status" value="1"/>
</dbReference>
<dbReference type="Gene3D" id="3.80.10.10">
    <property type="entry name" value="Ribonuclease Inhibitor"/>
    <property type="match status" value="3"/>
</dbReference>
<dbReference type="GO" id="GO:0002758">
    <property type="term" value="P:innate immune response-activating signaling pathway"/>
    <property type="evidence" value="ECO:0007669"/>
    <property type="project" value="UniProtKB-ARBA"/>
</dbReference>
<comment type="caution">
    <text evidence="11">The sequence shown here is derived from an EMBL/GenBank/DDBJ whole genome shotgun (WGS) entry which is preliminary data.</text>
</comment>
<dbReference type="InterPro" id="IPR041118">
    <property type="entry name" value="Rx_N"/>
</dbReference>
<dbReference type="Gene3D" id="3.40.50.300">
    <property type="entry name" value="P-loop containing nucleotide triphosphate hydrolases"/>
    <property type="match status" value="1"/>
</dbReference>
<dbReference type="GO" id="GO:0005524">
    <property type="term" value="F:ATP binding"/>
    <property type="evidence" value="ECO:0007669"/>
    <property type="project" value="UniProtKB-KW"/>
</dbReference>
<dbReference type="Gene3D" id="1.10.8.430">
    <property type="entry name" value="Helical domain of apoptotic protease-activating factors"/>
    <property type="match status" value="1"/>
</dbReference>
<feature type="domain" description="NB-ARC" evidence="7">
    <location>
        <begin position="217"/>
        <end position="378"/>
    </location>
</feature>
<dbReference type="Gene3D" id="1.20.5.4130">
    <property type="match status" value="1"/>
</dbReference>
<name>A0A835V7J1_VANPL</name>
<feature type="domain" description="Disease resistance N-terminal" evidence="8">
    <location>
        <begin position="14"/>
        <end position="104"/>
    </location>
</feature>
<dbReference type="InterPro" id="IPR036388">
    <property type="entry name" value="WH-like_DNA-bd_sf"/>
</dbReference>
<dbReference type="GO" id="GO:0042742">
    <property type="term" value="P:defense response to bacterium"/>
    <property type="evidence" value="ECO:0007669"/>
    <property type="project" value="UniProtKB-ARBA"/>
</dbReference>
<dbReference type="InterPro" id="IPR056789">
    <property type="entry name" value="LRR_R13L1-DRL21"/>
</dbReference>
<dbReference type="OrthoDB" id="639797at2759"/>
<evidence type="ECO:0000256" key="4">
    <source>
        <dbReference type="ARBA" id="ARBA00022741"/>
    </source>
</evidence>
<evidence type="ECO:0000256" key="1">
    <source>
        <dbReference type="ARBA" id="ARBA00008894"/>
    </source>
</evidence>
<accession>A0A835V7J1</accession>
<dbReference type="SUPFAM" id="SSF52540">
    <property type="entry name" value="P-loop containing nucleoside triphosphate hydrolases"/>
    <property type="match status" value="1"/>
</dbReference>
<dbReference type="InterPro" id="IPR002182">
    <property type="entry name" value="NB-ARC"/>
</dbReference>
<dbReference type="PANTHER" id="PTHR36766:SF40">
    <property type="entry name" value="DISEASE RESISTANCE PROTEIN RGA3"/>
    <property type="match status" value="1"/>
</dbReference>
<reference evidence="11 12" key="1">
    <citation type="journal article" date="2020" name="Nat. Food">
        <title>A phased Vanilla planifolia genome enables genetic improvement of flavour and production.</title>
        <authorList>
            <person name="Hasing T."/>
            <person name="Tang H."/>
            <person name="Brym M."/>
            <person name="Khazi F."/>
            <person name="Huang T."/>
            <person name="Chambers A.H."/>
        </authorList>
    </citation>
    <scope>NUCLEOTIDE SEQUENCE [LARGE SCALE GENOMIC DNA]</scope>
    <source>
        <tissue evidence="11">Leaf</tissue>
    </source>
</reference>
<evidence type="ECO:0000256" key="6">
    <source>
        <dbReference type="ARBA" id="ARBA00022840"/>
    </source>
</evidence>
<dbReference type="InterPro" id="IPR058922">
    <property type="entry name" value="WHD_DRP"/>
</dbReference>
<dbReference type="GO" id="GO:0009626">
    <property type="term" value="P:plant-type hypersensitive response"/>
    <property type="evidence" value="ECO:0007669"/>
    <property type="project" value="UniProtKB-ARBA"/>
</dbReference>
<dbReference type="Pfam" id="PF00931">
    <property type="entry name" value="NB-ARC"/>
    <property type="match status" value="1"/>
</dbReference>
<evidence type="ECO:0000259" key="10">
    <source>
        <dbReference type="Pfam" id="PF25019"/>
    </source>
</evidence>
<dbReference type="Gene3D" id="1.10.10.10">
    <property type="entry name" value="Winged helix-like DNA-binding domain superfamily/Winged helix DNA-binding domain"/>
    <property type="match status" value="1"/>
</dbReference>
<keyword evidence="5" id="KW-0611">Plant defense</keyword>
<dbReference type="InterPro" id="IPR032675">
    <property type="entry name" value="LRR_dom_sf"/>
</dbReference>
<dbReference type="Proteomes" id="UP000639772">
    <property type="component" value="Chromosome 3"/>
</dbReference>
<dbReference type="Pfam" id="PF18052">
    <property type="entry name" value="Rx_N"/>
    <property type="match status" value="1"/>
</dbReference>
<proteinExistence type="inferred from homology"/>
<gene>
    <name evidence="11" type="ORF">HPP92_007252</name>
</gene>
<feature type="domain" description="Disease resistance protein winged helix" evidence="9">
    <location>
        <begin position="465"/>
        <end position="537"/>
    </location>
</feature>
<dbReference type="PANTHER" id="PTHR36766">
    <property type="entry name" value="PLANT BROAD-SPECTRUM MILDEW RESISTANCE PROTEIN RPW8"/>
    <property type="match status" value="1"/>
</dbReference>
<keyword evidence="2" id="KW-0433">Leucine-rich repeat</keyword>
<evidence type="ECO:0000313" key="12">
    <source>
        <dbReference type="Proteomes" id="UP000639772"/>
    </source>
</evidence>
<dbReference type="Pfam" id="PF25019">
    <property type="entry name" value="LRR_R13L1-DRL21"/>
    <property type="match status" value="1"/>
</dbReference>
<protein>
    <submittedName>
        <fullName evidence="11">Uncharacterized protein</fullName>
    </submittedName>
</protein>
<evidence type="ECO:0000259" key="7">
    <source>
        <dbReference type="Pfam" id="PF00931"/>
    </source>
</evidence>
<dbReference type="InterPro" id="IPR027417">
    <property type="entry name" value="P-loop_NTPase"/>
</dbReference>
<dbReference type="PRINTS" id="PR00364">
    <property type="entry name" value="DISEASERSIST"/>
</dbReference>
<evidence type="ECO:0000259" key="8">
    <source>
        <dbReference type="Pfam" id="PF18052"/>
    </source>
</evidence>
<evidence type="ECO:0000256" key="5">
    <source>
        <dbReference type="ARBA" id="ARBA00022821"/>
    </source>
</evidence>
<evidence type="ECO:0000313" key="11">
    <source>
        <dbReference type="EMBL" id="KAG0490389.1"/>
    </source>
</evidence>
<dbReference type="GO" id="GO:0043531">
    <property type="term" value="F:ADP binding"/>
    <property type="evidence" value="ECO:0007669"/>
    <property type="project" value="InterPro"/>
</dbReference>
<keyword evidence="6" id="KW-0067">ATP-binding</keyword>
<dbReference type="Pfam" id="PF23559">
    <property type="entry name" value="WHD_DRP"/>
    <property type="match status" value="1"/>
</dbReference>
<feature type="domain" description="R13L1/DRL21-like LRR repeat region" evidence="10">
    <location>
        <begin position="733"/>
        <end position="873"/>
    </location>
</feature>
<dbReference type="SUPFAM" id="SSF52058">
    <property type="entry name" value="L domain-like"/>
    <property type="match status" value="1"/>
</dbReference>
<evidence type="ECO:0000256" key="2">
    <source>
        <dbReference type="ARBA" id="ARBA00022614"/>
    </source>
</evidence>
<dbReference type="InterPro" id="IPR042197">
    <property type="entry name" value="Apaf_helical"/>
</dbReference>
<organism evidence="11 12">
    <name type="scientific">Vanilla planifolia</name>
    <name type="common">Vanilla</name>
    <dbReference type="NCBI Taxonomy" id="51239"/>
    <lineage>
        <taxon>Eukaryota</taxon>
        <taxon>Viridiplantae</taxon>
        <taxon>Streptophyta</taxon>
        <taxon>Embryophyta</taxon>
        <taxon>Tracheophyta</taxon>
        <taxon>Spermatophyta</taxon>
        <taxon>Magnoliopsida</taxon>
        <taxon>Liliopsida</taxon>
        <taxon>Asparagales</taxon>
        <taxon>Orchidaceae</taxon>
        <taxon>Vanilloideae</taxon>
        <taxon>Vanilleae</taxon>
        <taxon>Vanilla</taxon>
    </lineage>
</organism>
<dbReference type="AlphaFoldDB" id="A0A835V7J1"/>
<comment type="similarity">
    <text evidence="1">Belongs to the disease resistance NB-LRR family.</text>
</comment>
<evidence type="ECO:0000259" key="9">
    <source>
        <dbReference type="Pfam" id="PF23559"/>
    </source>
</evidence>